<dbReference type="AlphaFoldDB" id="A0A699W965"/>
<protein>
    <submittedName>
        <fullName evidence="1">Uncharacterized protein</fullName>
    </submittedName>
</protein>
<reference evidence="1" key="1">
    <citation type="journal article" date="2019" name="Sci. Rep.">
        <title>Draft genome of Tanacetum cinerariifolium, the natural source of mosquito coil.</title>
        <authorList>
            <person name="Yamashiro T."/>
            <person name="Shiraishi A."/>
            <person name="Satake H."/>
            <person name="Nakayama K."/>
        </authorList>
    </citation>
    <scope>NUCLEOTIDE SEQUENCE</scope>
</reference>
<feature type="non-terminal residue" evidence="1">
    <location>
        <position position="1"/>
    </location>
</feature>
<name>A0A699W965_TANCI</name>
<accession>A0A699W965</accession>
<sequence>RNKRKQLDKYQLVYSNMGASLSTGKLLTQEEAKREALTIDIYRRYSLLEEERLVIETMAYSDKYKKILDGICLDKMKLDGEIKKEEKEAITRIKGEALIEKEDLEAFVIRIRLEGKINLNALVGTGFDINVMPYRVYKELGREEVQN</sequence>
<gene>
    <name evidence="1" type="ORF">Tci_915238</name>
</gene>
<organism evidence="1">
    <name type="scientific">Tanacetum cinerariifolium</name>
    <name type="common">Dalmatian daisy</name>
    <name type="synonym">Chrysanthemum cinerariifolium</name>
    <dbReference type="NCBI Taxonomy" id="118510"/>
    <lineage>
        <taxon>Eukaryota</taxon>
        <taxon>Viridiplantae</taxon>
        <taxon>Streptophyta</taxon>
        <taxon>Embryophyta</taxon>
        <taxon>Tracheophyta</taxon>
        <taxon>Spermatophyta</taxon>
        <taxon>Magnoliopsida</taxon>
        <taxon>eudicotyledons</taxon>
        <taxon>Gunneridae</taxon>
        <taxon>Pentapetalae</taxon>
        <taxon>asterids</taxon>
        <taxon>campanulids</taxon>
        <taxon>Asterales</taxon>
        <taxon>Asteraceae</taxon>
        <taxon>Asteroideae</taxon>
        <taxon>Anthemideae</taxon>
        <taxon>Anthemidinae</taxon>
        <taxon>Tanacetum</taxon>
    </lineage>
</organism>
<dbReference type="EMBL" id="BKCJ011594033">
    <property type="protein sequence ID" value="GFD43269.1"/>
    <property type="molecule type" value="Genomic_DNA"/>
</dbReference>
<evidence type="ECO:0000313" key="1">
    <source>
        <dbReference type="EMBL" id="GFD43269.1"/>
    </source>
</evidence>
<comment type="caution">
    <text evidence="1">The sequence shown here is derived from an EMBL/GenBank/DDBJ whole genome shotgun (WGS) entry which is preliminary data.</text>
</comment>
<feature type="non-terminal residue" evidence="1">
    <location>
        <position position="147"/>
    </location>
</feature>
<proteinExistence type="predicted"/>